<dbReference type="Gene3D" id="1.10.3570.10">
    <property type="entry name" value="Rhabdovirus nucleocapsid protein like domain"/>
    <property type="match status" value="1"/>
</dbReference>
<dbReference type="Proteomes" id="UP000237522">
    <property type="component" value="Segment"/>
</dbReference>
<comment type="subcellular location">
    <subcellularLocation>
        <location evidence="1">Host cytoplasm</location>
    </subcellularLocation>
    <subcellularLocation>
        <location evidence="2">Virion</location>
    </subcellularLocation>
</comment>
<keyword evidence="6" id="KW-0946">Virion</keyword>
<dbReference type="InterPro" id="IPR035961">
    <property type="entry name" value="Rhabdovirus_nucleoprotein-like"/>
</dbReference>
<protein>
    <recommendedName>
        <fullName evidence="3">Nucleoprotein</fullName>
    </recommendedName>
    <alternativeName>
        <fullName evidence="11">Nucleocapsid protein</fullName>
    </alternativeName>
</protein>
<dbReference type="RefSeq" id="YP_009664712.1">
    <property type="nucleotide sequence ID" value="NC_043067.1"/>
</dbReference>
<dbReference type="InterPro" id="IPR023330">
    <property type="entry name" value="Rhabdovirus_ncapsid_N"/>
</dbReference>
<dbReference type="Gene3D" id="1.10.3610.10">
    <property type="entry name" value="Nucleoprotein"/>
    <property type="match status" value="1"/>
</dbReference>
<dbReference type="Pfam" id="PF00945">
    <property type="entry name" value="Rhabdo_ncap"/>
    <property type="match status" value="1"/>
</dbReference>
<dbReference type="GO" id="GO:0019029">
    <property type="term" value="C:helical viral capsid"/>
    <property type="evidence" value="ECO:0007669"/>
    <property type="project" value="UniProtKB-KW"/>
</dbReference>
<dbReference type="KEGG" id="vg:40524791"/>
<evidence type="ECO:0000256" key="8">
    <source>
        <dbReference type="ARBA" id="ARBA00023086"/>
    </source>
</evidence>
<keyword evidence="10" id="KW-0687">Ribonucleoprotein</keyword>
<evidence type="ECO:0000256" key="2">
    <source>
        <dbReference type="ARBA" id="ARBA00004328"/>
    </source>
</evidence>
<dbReference type="GeneID" id="40524791"/>
<proteinExistence type="predicted"/>
<feature type="domain" description="Rhabdovirus nucleocapsid" evidence="12">
    <location>
        <begin position="4"/>
        <end position="390"/>
    </location>
</feature>
<evidence type="ECO:0000256" key="3">
    <source>
        <dbReference type="ARBA" id="ARBA00014389"/>
    </source>
</evidence>
<evidence type="ECO:0000313" key="14">
    <source>
        <dbReference type="Proteomes" id="UP000237522"/>
    </source>
</evidence>
<dbReference type="GO" id="GO:0019013">
    <property type="term" value="C:viral nucleocapsid"/>
    <property type="evidence" value="ECO:0007669"/>
    <property type="project" value="UniProtKB-KW"/>
</dbReference>
<dbReference type="InterPro" id="IPR000448">
    <property type="entry name" value="Rhabdo_ncapsid"/>
</dbReference>
<evidence type="ECO:0000256" key="6">
    <source>
        <dbReference type="ARBA" id="ARBA00022844"/>
    </source>
</evidence>
<name>K0A1N2_9RHAB</name>
<evidence type="ECO:0000256" key="5">
    <source>
        <dbReference type="ARBA" id="ARBA00022561"/>
    </source>
</evidence>
<dbReference type="SUPFAM" id="SSF140809">
    <property type="entry name" value="Rhabdovirus nucleoprotein-like"/>
    <property type="match status" value="1"/>
</dbReference>
<sequence>PRTYFESNGFKKPSLRLPKSNLSLKDLREIIKGSLKASTIDPEYTLLFLKQYVTRFKAQIAEDWISFDVKIGRAGETISPLNLFAIEEYDPKLRDMVKDTTAEEDDDHWMAFVLLSIYRISKVLNPAYRATLIGKMNSQAQGINSNALKVLDNAVIFNVLSSNNSYVKLVAGTDMILFRMGDGEHSLYRWGTVVTRHEDCSALLSIAHICKLLGKEIEEFLEWIFVNSVGRDVEKILEPGQELDKPYSYGPYMKGLGLVTRSIYSASACSNLYTFCHMLGAVLHSDRSKHARMINEGNLINIKLNTSVIAWVLGSRGSLVQIFVKNSRKDEVLSKQTKNQGKIETDSLVSFDEDEIPQTSDPHEWYDYLARRDFDIPDVIMNAVRNEAKKLVGTRIGTIGHYVQTTY</sequence>
<accession>K0A1N2</accession>
<evidence type="ECO:0000259" key="12">
    <source>
        <dbReference type="Pfam" id="PF00945"/>
    </source>
</evidence>
<evidence type="ECO:0000313" key="13">
    <source>
        <dbReference type="EMBL" id="AFS65337.1"/>
    </source>
</evidence>
<dbReference type="GO" id="GO:0003723">
    <property type="term" value="F:RNA binding"/>
    <property type="evidence" value="ECO:0007669"/>
    <property type="project" value="UniProtKB-KW"/>
</dbReference>
<organism evidence="13 14">
    <name type="scientific">Tibrovirus congo</name>
    <dbReference type="NCBI Taxonomy" id="1987017"/>
    <lineage>
        <taxon>Viruses</taxon>
        <taxon>Riboviria</taxon>
        <taxon>Orthornavirae</taxon>
        <taxon>Negarnaviricota</taxon>
        <taxon>Haploviricotina</taxon>
        <taxon>Monjiviricetes</taxon>
        <taxon>Mononegavirales</taxon>
        <taxon>Rhabdoviridae</taxon>
        <taxon>Alpharhabdovirinae</taxon>
        <taxon>Tibrovirus</taxon>
    </lineage>
</organism>
<evidence type="ECO:0000256" key="4">
    <source>
        <dbReference type="ARBA" id="ARBA00022497"/>
    </source>
</evidence>
<reference evidence="13 14" key="1">
    <citation type="journal article" date="2012" name="PLoS Pathog.">
        <title>A Novel Rhabdovirus Associated with Acute Hemorrhagic Fever in Central Africa.</title>
        <authorList>
            <person name="Grard G."/>
            <person name="Fair J.N."/>
            <person name="Lee D."/>
            <person name="Slikas E."/>
            <person name="Steffen I."/>
            <person name="Muyembe J.J."/>
            <person name="Sittler T."/>
            <person name="Veeraraghavan N."/>
            <person name="Ruby J.G."/>
            <person name="Wang C."/>
            <person name="Makuwa M."/>
            <person name="Mulembakani P."/>
            <person name="Tesh R.B."/>
            <person name="Mazet J."/>
            <person name="Rimoin A.W."/>
            <person name="Taylor T."/>
            <person name="Schneider B.S."/>
            <person name="Simmons G."/>
            <person name="Delwart E."/>
            <person name="Wolfe N.D."/>
            <person name="Chiu C.Y."/>
            <person name="Leroy E.M."/>
        </authorList>
    </citation>
    <scope>NUCLEOTIDE SEQUENCE [LARGE SCALE GENOMIC DNA]</scope>
    <source>
        <strain evidence="13">BASV-1</strain>
    </source>
</reference>
<keyword evidence="7" id="KW-0694">RNA-binding</keyword>
<keyword evidence="4" id="KW-1139">Helical capsid protein</keyword>
<evidence type="ECO:0000256" key="7">
    <source>
        <dbReference type="ARBA" id="ARBA00022884"/>
    </source>
</evidence>
<evidence type="ECO:0000256" key="11">
    <source>
        <dbReference type="ARBA" id="ARBA00033344"/>
    </source>
</evidence>
<keyword evidence="5" id="KW-0167">Capsid protein</keyword>
<keyword evidence="14" id="KW-1185">Reference proteome</keyword>
<dbReference type="GO" id="GO:1990904">
    <property type="term" value="C:ribonucleoprotein complex"/>
    <property type="evidence" value="ECO:0007669"/>
    <property type="project" value="UniProtKB-KW"/>
</dbReference>
<keyword evidence="8" id="KW-0543">Viral nucleoprotein</keyword>
<evidence type="ECO:0000256" key="1">
    <source>
        <dbReference type="ARBA" id="ARBA00004192"/>
    </source>
</evidence>
<dbReference type="GO" id="GO:0030430">
    <property type="term" value="C:host cell cytoplasm"/>
    <property type="evidence" value="ECO:0007669"/>
    <property type="project" value="UniProtKB-SubCell"/>
</dbReference>
<evidence type="ECO:0000256" key="10">
    <source>
        <dbReference type="ARBA" id="ARBA00023274"/>
    </source>
</evidence>
<dbReference type="InterPro" id="IPR023331">
    <property type="entry name" value="Rhabdovirus_ncapsid_C"/>
</dbReference>
<feature type="non-terminal residue" evidence="13">
    <location>
        <position position="1"/>
    </location>
</feature>
<dbReference type="EMBL" id="JX297815">
    <property type="protein sequence ID" value="AFS65337.1"/>
    <property type="molecule type" value="Viral_cRNA"/>
</dbReference>
<evidence type="ECO:0000256" key="9">
    <source>
        <dbReference type="ARBA" id="ARBA00023200"/>
    </source>
</evidence>
<keyword evidence="9" id="KW-1035">Host cytoplasm</keyword>